<dbReference type="eggNOG" id="KOG1192">
    <property type="taxonomic scope" value="Eukaryota"/>
</dbReference>
<dbReference type="GO" id="GO:0016757">
    <property type="term" value="F:glycosyltransferase activity"/>
    <property type="evidence" value="ECO:0007669"/>
    <property type="project" value="UniProtKB-ARBA"/>
</dbReference>
<dbReference type="InterPro" id="IPR050426">
    <property type="entry name" value="Glycosyltransferase_28"/>
</dbReference>
<dbReference type="AlphaFoldDB" id="V5FNF5"/>
<name>V5FNF5_BYSSN</name>
<evidence type="ECO:0000259" key="1">
    <source>
        <dbReference type="Pfam" id="PF06722"/>
    </source>
</evidence>
<proteinExistence type="predicted"/>
<gene>
    <name evidence="2" type="ORF">PVAR5_2063</name>
</gene>
<dbReference type="EMBL" id="BAUL01000057">
    <property type="protein sequence ID" value="GAD93453.1"/>
    <property type="molecule type" value="Genomic_DNA"/>
</dbReference>
<dbReference type="PANTHER" id="PTHR48050">
    <property type="entry name" value="STEROL 3-BETA-GLUCOSYLTRANSFERASE"/>
    <property type="match status" value="1"/>
</dbReference>
<reference evidence="3" key="1">
    <citation type="journal article" date="2014" name="Genome Announc.">
        <title>Draft genome sequence of the formaldehyde-resistant fungus Byssochlamys spectabilis No. 5 (anamorph Paecilomyces variotii No. 5) (NBRC109023).</title>
        <authorList>
            <person name="Oka T."/>
            <person name="Ekino K."/>
            <person name="Fukuda K."/>
            <person name="Nomura Y."/>
        </authorList>
    </citation>
    <scope>NUCLEOTIDE SEQUENCE [LARGE SCALE GENOMIC DNA]</scope>
    <source>
        <strain evidence="3">No. 5 / NBRC 109023</strain>
    </source>
</reference>
<evidence type="ECO:0000313" key="3">
    <source>
        <dbReference type="Proteomes" id="UP000018001"/>
    </source>
</evidence>
<evidence type="ECO:0000313" key="2">
    <source>
        <dbReference type="EMBL" id="GAD93453.1"/>
    </source>
</evidence>
<organism evidence="2 3">
    <name type="scientific">Byssochlamys spectabilis (strain No. 5 / NBRC 109023)</name>
    <name type="common">Paecilomyces variotii</name>
    <dbReference type="NCBI Taxonomy" id="1356009"/>
    <lineage>
        <taxon>Eukaryota</taxon>
        <taxon>Fungi</taxon>
        <taxon>Dikarya</taxon>
        <taxon>Ascomycota</taxon>
        <taxon>Pezizomycotina</taxon>
        <taxon>Eurotiomycetes</taxon>
        <taxon>Eurotiomycetidae</taxon>
        <taxon>Eurotiales</taxon>
        <taxon>Thermoascaceae</taxon>
        <taxon>Paecilomyces</taxon>
    </lineage>
</organism>
<dbReference type="PANTHER" id="PTHR48050:SF13">
    <property type="entry name" value="STEROL 3-BETA-GLUCOSYLTRANSFERASE UGT80A2"/>
    <property type="match status" value="1"/>
</dbReference>
<sequence>MGSLLPSSKDQVHIVIGSTHRFSHLEKAKVIGAHLIKRGYRVTIVAGQSVRDEVESIGAFFAPMQGRAGGSPTKPEYNHPPPPWAKEMEISALKNFFIGPIPDEYKSVQDVLKTLQQTEGDQTKVIYMDDIICGAMLPVYFGAPGAIKPKGVIKVGTTPIPHESAGTPTWTLGIPSKSTNPDGVSDLWDTKKEIYMSEDIQNHFENTLRETGVPADNLGALPRFMHSQGTCCDAYLALSIPEFEYCGRDAPEPIRFVGSLPTVGHVPSNLPEWWDEVIHAQGQERKPIVVVSQGAVNNDPTDLILPTIEALKDENVTVIATLVRGPKITIDLPRNVKLAQFIPFDILLKYTDVLVSNGGFGTVQMALSVGVPMVLAGVYLDKYYTNSRAASMGAATNLQCERVEPCAVKKAVHDILSDQKRKQRCLEIKERYAEYNALDQIVDFVDALAEK</sequence>
<dbReference type="HOGENOM" id="CLU_000537_4_1_1"/>
<accession>V5FNF5</accession>
<dbReference type="InterPro" id="IPR010610">
    <property type="entry name" value="EryCIII-like_C"/>
</dbReference>
<dbReference type="Pfam" id="PF06722">
    <property type="entry name" value="EryCIII-like_C"/>
    <property type="match status" value="1"/>
</dbReference>
<dbReference type="InParanoid" id="V5FNF5"/>
<feature type="domain" description="Erythromycin biosynthesis protein CIII-like C-terminal" evidence="1">
    <location>
        <begin position="318"/>
        <end position="432"/>
    </location>
</feature>
<dbReference type="SUPFAM" id="SSF53756">
    <property type="entry name" value="UDP-Glycosyltransferase/glycogen phosphorylase"/>
    <property type="match status" value="1"/>
</dbReference>
<keyword evidence="3" id="KW-1185">Reference proteome</keyword>
<comment type="caution">
    <text evidence="2">The sequence shown here is derived from an EMBL/GenBank/DDBJ whole genome shotgun (WGS) entry which is preliminary data.</text>
</comment>
<protein>
    <recommendedName>
        <fullName evidence="1">Erythromycin biosynthesis protein CIII-like C-terminal domain-containing protein</fullName>
    </recommendedName>
</protein>
<dbReference type="Proteomes" id="UP000018001">
    <property type="component" value="Unassembled WGS sequence"/>
</dbReference>
<dbReference type="Gene3D" id="3.40.50.2000">
    <property type="entry name" value="Glycogen Phosphorylase B"/>
    <property type="match status" value="2"/>
</dbReference>
<dbReference type="OrthoDB" id="5835829at2759"/>